<keyword evidence="5" id="KW-0539">Nucleus</keyword>
<evidence type="ECO:0000256" key="1">
    <source>
        <dbReference type="ARBA" id="ARBA00004123"/>
    </source>
</evidence>
<name>A0A0E0DCR6_9ORYZ</name>
<dbReference type="Gramene" id="OMERI04G07690.1">
    <property type="protein sequence ID" value="OMERI04G07690.1"/>
    <property type="gene ID" value="OMERI04G07690"/>
</dbReference>
<reference evidence="8" key="2">
    <citation type="submission" date="2018-05" db="EMBL/GenBank/DDBJ databases">
        <title>OmerRS3 (Oryza meridionalis Reference Sequence Version 3).</title>
        <authorList>
            <person name="Zhang J."/>
            <person name="Kudrna D."/>
            <person name="Lee S."/>
            <person name="Talag J."/>
            <person name="Welchert J."/>
            <person name="Wing R.A."/>
        </authorList>
    </citation>
    <scope>NUCLEOTIDE SEQUENCE [LARGE SCALE GENOMIC DNA]</scope>
    <source>
        <strain evidence="8">cv. OR44</strain>
    </source>
</reference>
<sequence>MMNSSSTSAVESVTNLQARTPPLPNPVAPKTGGQSEQALKLASTTAAATKKRRSKHGILGVHQRTYGRWSAEIRDNVIKGSHCLWIGTFDTALEAALAYDAVSRRLYGLNAKANFAAGEDLPPLPPPPAPVAMPYAAPPKRPKKCNTAVPPPQAVDTPAAAAGVAWS</sequence>
<feature type="compositionally biased region" description="Low complexity" evidence="6">
    <location>
        <begin position="154"/>
        <end position="167"/>
    </location>
</feature>
<dbReference type="GO" id="GO:0003700">
    <property type="term" value="F:DNA-binding transcription factor activity"/>
    <property type="evidence" value="ECO:0007669"/>
    <property type="project" value="InterPro"/>
</dbReference>
<feature type="region of interest" description="Disordered" evidence="6">
    <location>
        <begin position="129"/>
        <end position="167"/>
    </location>
</feature>
<feature type="compositionally biased region" description="Pro residues" evidence="6">
    <location>
        <begin position="129"/>
        <end position="139"/>
    </location>
</feature>
<keyword evidence="2" id="KW-0805">Transcription regulation</keyword>
<feature type="compositionally biased region" description="Polar residues" evidence="6">
    <location>
        <begin position="1"/>
        <end position="18"/>
    </location>
</feature>
<dbReference type="PANTHER" id="PTHR31194:SF140">
    <property type="entry name" value="ETHYLENE-RESPONSIVE TRANSCRIPTION FACTOR CRF2"/>
    <property type="match status" value="1"/>
</dbReference>
<evidence type="ECO:0000313" key="9">
    <source>
        <dbReference type="Proteomes" id="UP000008021"/>
    </source>
</evidence>
<keyword evidence="4" id="KW-0804">Transcription</keyword>
<dbReference type="InterPro" id="IPR036955">
    <property type="entry name" value="AP2/ERF_dom_sf"/>
</dbReference>
<dbReference type="CDD" id="cd00018">
    <property type="entry name" value="AP2"/>
    <property type="match status" value="1"/>
</dbReference>
<dbReference type="Gene3D" id="3.30.730.10">
    <property type="entry name" value="AP2/ERF domain"/>
    <property type="match status" value="1"/>
</dbReference>
<feature type="compositionally biased region" description="Low complexity" evidence="6">
    <location>
        <begin position="38"/>
        <end position="48"/>
    </location>
</feature>
<dbReference type="InterPro" id="IPR001471">
    <property type="entry name" value="AP2/ERF_dom"/>
</dbReference>
<evidence type="ECO:0000256" key="3">
    <source>
        <dbReference type="ARBA" id="ARBA00023125"/>
    </source>
</evidence>
<dbReference type="STRING" id="40149.A0A0E0DCR6"/>
<feature type="region of interest" description="Disordered" evidence="6">
    <location>
        <begin position="1"/>
        <end position="55"/>
    </location>
</feature>
<dbReference type="GO" id="GO:0005634">
    <property type="term" value="C:nucleus"/>
    <property type="evidence" value="ECO:0007669"/>
    <property type="project" value="UniProtKB-SubCell"/>
</dbReference>
<evidence type="ECO:0000259" key="7">
    <source>
        <dbReference type="PROSITE" id="PS51032"/>
    </source>
</evidence>
<keyword evidence="3" id="KW-0238">DNA-binding</keyword>
<evidence type="ECO:0000313" key="8">
    <source>
        <dbReference type="EnsemblPlants" id="OMERI04G07690.1"/>
    </source>
</evidence>
<dbReference type="InterPro" id="IPR050913">
    <property type="entry name" value="AP2/ERF_ERF"/>
</dbReference>
<keyword evidence="9" id="KW-1185">Reference proteome</keyword>
<evidence type="ECO:0000256" key="5">
    <source>
        <dbReference type="ARBA" id="ARBA00023242"/>
    </source>
</evidence>
<dbReference type="Proteomes" id="UP000008021">
    <property type="component" value="Chromosome 4"/>
</dbReference>
<dbReference type="AlphaFoldDB" id="A0A0E0DCR6"/>
<dbReference type="SUPFAM" id="SSF54171">
    <property type="entry name" value="DNA-binding domain"/>
    <property type="match status" value="1"/>
</dbReference>
<evidence type="ECO:0000256" key="4">
    <source>
        <dbReference type="ARBA" id="ARBA00023163"/>
    </source>
</evidence>
<dbReference type="HOGENOM" id="CLU_1597097_0_0_1"/>
<dbReference type="PROSITE" id="PS51032">
    <property type="entry name" value="AP2_ERF"/>
    <property type="match status" value="1"/>
</dbReference>
<reference evidence="8" key="1">
    <citation type="submission" date="2015-04" db="UniProtKB">
        <authorList>
            <consortium name="EnsemblPlants"/>
        </authorList>
    </citation>
    <scope>IDENTIFICATION</scope>
</reference>
<dbReference type="GO" id="GO:0003677">
    <property type="term" value="F:DNA binding"/>
    <property type="evidence" value="ECO:0007669"/>
    <property type="project" value="UniProtKB-KW"/>
</dbReference>
<comment type="subcellular location">
    <subcellularLocation>
        <location evidence="1">Nucleus</location>
    </subcellularLocation>
</comment>
<organism evidence="8">
    <name type="scientific">Oryza meridionalis</name>
    <dbReference type="NCBI Taxonomy" id="40149"/>
    <lineage>
        <taxon>Eukaryota</taxon>
        <taxon>Viridiplantae</taxon>
        <taxon>Streptophyta</taxon>
        <taxon>Embryophyta</taxon>
        <taxon>Tracheophyta</taxon>
        <taxon>Spermatophyta</taxon>
        <taxon>Magnoliopsida</taxon>
        <taxon>Liliopsida</taxon>
        <taxon>Poales</taxon>
        <taxon>Poaceae</taxon>
        <taxon>BOP clade</taxon>
        <taxon>Oryzoideae</taxon>
        <taxon>Oryzeae</taxon>
        <taxon>Oryzinae</taxon>
        <taxon>Oryza</taxon>
    </lineage>
</organism>
<dbReference type="SMART" id="SM00380">
    <property type="entry name" value="AP2"/>
    <property type="match status" value="1"/>
</dbReference>
<protein>
    <recommendedName>
        <fullName evidence="7">AP2/ERF domain-containing protein</fullName>
    </recommendedName>
</protein>
<accession>A0A0E0DCR6</accession>
<evidence type="ECO:0000256" key="2">
    <source>
        <dbReference type="ARBA" id="ARBA00023015"/>
    </source>
</evidence>
<proteinExistence type="predicted"/>
<dbReference type="InterPro" id="IPR016177">
    <property type="entry name" value="DNA-bd_dom_sf"/>
</dbReference>
<feature type="domain" description="AP2/ERF" evidence="7">
    <location>
        <begin position="57"/>
        <end position="116"/>
    </location>
</feature>
<evidence type="ECO:0000256" key="6">
    <source>
        <dbReference type="SAM" id="MobiDB-lite"/>
    </source>
</evidence>
<dbReference type="EnsemblPlants" id="OMERI04G07690.1">
    <property type="protein sequence ID" value="OMERI04G07690.1"/>
    <property type="gene ID" value="OMERI04G07690"/>
</dbReference>
<dbReference type="PANTHER" id="PTHR31194">
    <property type="entry name" value="SHN SHINE , DNA BINDING / TRANSCRIPTION FACTOR"/>
    <property type="match status" value="1"/>
</dbReference>